<organism evidence="1 2">
    <name type="scientific">Luteimonas flava</name>
    <dbReference type="NCBI Taxonomy" id="3115822"/>
    <lineage>
        <taxon>Bacteria</taxon>
        <taxon>Pseudomonadati</taxon>
        <taxon>Pseudomonadota</taxon>
        <taxon>Gammaproteobacteria</taxon>
        <taxon>Lysobacterales</taxon>
        <taxon>Lysobacteraceae</taxon>
        <taxon>Luteimonas</taxon>
    </lineage>
</organism>
<keyword evidence="2" id="KW-1185">Reference proteome</keyword>
<keyword evidence="1" id="KW-0032">Aminotransferase</keyword>
<dbReference type="RefSeq" id="WP_332076813.1">
    <property type="nucleotide sequence ID" value="NZ_JAZHBM010000001.1"/>
</dbReference>
<name>A0ABU7WAT1_9GAMM</name>
<accession>A0ABU7WAT1</accession>
<dbReference type="Pfam" id="PF01063">
    <property type="entry name" value="Aminotran_4"/>
    <property type="match status" value="1"/>
</dbReference>
<keyword evidence="1" id="KW-0808">Transferase</keyword>
<dbReference type="NCBIfam" id="NF006734">
    <property type="entry name" value="PRK09266.1"/>
    <property type="match status" value="1"/>
</dbReference>
<dbReference type="Proteomes" id="UP001358324">
    <property type="component" value="Unassembled WGS sequence"/>
</dbReference>
<proteinExistence type="predicted"/>
<dbReference type="EMBL" id="JAZHBM010000001">
    <property type="protein sequence ID" value="MEF3081058.1"/>
    <property type="molecule type" value="Genomic_DNA"/>
</dbReference>
<dbReference type="InterPro" id="IPR043132">
    <property type="entry name" value="BCAT-like_C"/>
</dbReference>
<gene>
    <name evidence="1" type="ORF">V3391_02360</name>
</gene>
<dbReference type="SUPFAM" id="SSF56752">
    <property type="entry name" value="D-aminoacid aminotransferase-like PLP-dependent enzymes"/>
    <property type="match status" value="1"/>
</dbReference>
<dbReference type="InterPro" id="IPR001544">
    <property type="entry name" value="Aminotrans_IV"/>
</dbReference>
<dbReference type="GO" id="GO:0008483">
    <property type="term" value="F:transaminase activity"/>
    <property type="evidence" value="ECO:0007669"/>
    <property type="project" value="UniProtKB-KW"/>
</dbReference>
<dbReference type="Gene3D" id="3.20.10.10">
    <property type="entry name" value="D-amino Acid Aminotransferase, subunit A, domain 2"/>
    <property type="match status" value="1"/>
</dbReference>
<reference evidence="1 2" key="1">
    <citation type="submission" date="2024-01" db="EMBL/GenBank/DDBJ databases">
        <title>Novel species of the genus Luteimonas isolated from rivers.</title>
        <authorList>
            <person name="Lu H."/>
        </authorList>
    </citation>
    <scope>NUCLEOTIDE SEQUENCE [LARGE SCALE GENOMIC DNA]</scope>
    <source>
        <strain evidence="1 2">SMYT11W</strain>
    </source>
</reference>
<evidence type="ECO:0000313" key="2">
    <source>
        <dbReference type="Proteomes" id="UP001358324"/>
    </source>
</evidence>
<sequence length="273" mass="28720">MNRIASATNLWIEGRPADAVTLTALQTNYGHLSTMQVRGGAVQGFGRHLERLQSANVELFGSALSAARIQRELAFALDAAAVDDATLRVSVGALDVAAVERGDAVDVTLLVALSPPRTAPTAPQRLQSCRHQRPLAHLKHLATLPLLHARRTARAAGFDDALLVDDAGHVLEGALWNIGFVDAGGAIVWPQGDALRGVTEGMLRAGLDAADSARRIEPVRLTDCVGFRAAFACNSSGLWPLAAVDGQAFAGDPVVPEALQAILKAVPWDPLGD</sequence>
<protein>
    <submittedName>
        <fullName evidence="1">Aminotransferase class IV</fullName>
    </submittedName>
</protein>
<dbReference type="InterPro" id="IPR036038">
    <property type="entry name" value="Aminotransferase-like"/>
</dbReference>
<comment type="caution">
    <text evidence="1">The sequence shown here is derived from an EMBL/GenBank/DDBJ whole genome shotgun (WGS) entry which is preliminary data.</text>
</comment>
<evidence type="ECO:0000313" key="1">
    <source>
        <dbReference type="EMBL" id="MEF3081058.1"/>
    </source>
</evidence>